<dbReference type="CDD" id="cd11061">
    <property type="entry name" value="CYP67-like"/>
    <property type="match status" value="1"/>
</dbReference>
<dbReference type="Gene3D" id="1.10.630.10">
    <property type="entry name" value="Cytochrome P450"/>
    <property type="match status" value="1"/>
</dbReference>
<evidence type="ECO:0000256" key="7">
    <source>
        <dbReference type="ARBA" id="ARBA00023033"/>
    </source>
</evidence>
<keyword evidence="7" id="KW-0503">Monooxygenase</keyword>
<dbReference type="GO" id="GO:0005506">
    <property type="term" value="F:iron ion binding"/>
    <property type="evidence" value="ECO:0007669"/>
    <property type="project" value="InterPro"/>
</dbReference>
<keyword evidence="5" id="KW-0560">Oxidoreductase</keyword>
<evidence type="ECO:0000256" key="5">
    <source>
        <dbReference type="ARBA" id="ARBA00023002"/>
    </source>
</evidence>
<protein>
    <submittedName>
        <fullName evidence="9">Cytochrome P450</fullName>
    </submittedName>
</protein>
<name>A0A2I2F6X6_ASPCN</name>
<evidence type="ECO:0000313" key="9">
    <source>
        <dbReference type="EMBL" id="PLB36392.1"/>
    </source>
</evidence>
<feature type="binding site" description="axial binding residue" evidence="8">
    <location>
        <position position="448"/>
    </location>
    <ligand>
        <name>heme</name>
        <dbReference type="ChEBI" id="CHEBI:30413"/>
    </ligand>
    <ligandPart>
        <name>Fe</name>
        <dbReference type="ChEBI" id="CHEBI:18248"/>
    </ligandPart>
</feature>
<accession>A0A2I2F6X6</accession>
<dbReference type="PRINTS" id="PR00463">
    <property type="entry name" value="EP450I"/>
</dbReference>
<dbReference type="Pfam" id="PF00067">
    <property type="entry name" value="p450"/>
    <property type="match status" value="1"/>
</dbReference>
<keyword evidence="6 8" id="KW-0408">Iron</keyword>
<evidence type="ECO:0000256" key="6">
    <source>
        <dbReference type="ARBA" id="ARBA00023004"/>
    </source>
</evidence>
<sequence length="522" mass="58449">MQISGYCVYQIYFHPLSKYPGPLSSKLTSFRAAYHAWTEDQHLDIWRCHQKYGPIVRYRPDYISFNTVDAYKDIYSGDTTTKPRVYEHLQRQHASILTLRDNKAHSIRRRLLGHGLSSTAVTDMEPRMLRHVRNFCHALGAGLDTTQGEKGAWGSPLEMADWCSYLTFDIMVDIVFGVSGDLLVDPSQRSIVEDIGISSKRAFVLINAPLLYLGRMDRKLFPGSVSSRRRFLRLVDELVARSTSLSAEEKSRAVVHRLLAGRDAEANGGNPDIQSLVSDATTLTVAGMFDHHLSRNLALINHTTTGFDTTAPALSATFFYLSRSPSVYNRLVTEIRQRFSSSDEIKQGEPLNNCTYLRACIDETLRITPPVATALFREVLPGGELIDGHHVPAGYHAGTSAYSVHHRADYFHLPNEYIPERWLNPSETRGGVHNPAAYIPFLRGPRSCLGRSLAYWELLVTVAMVLWEFDLRAVDGSEAGVGGGDSMLGMPGRNNPGEYQLFDRGTCGRVGPVVQFRRRDIV</sequence>
<evidence type="ECO:0000256" key="1">
    <source>
        <dbReference type="ARBA" id="ARBA00001971"/>
    </source>
</evidence>
<dbReference type="GO" id="GO:0004497">
    <property type="term" value="F:monooxygenase activity"/>
    <property type="evidence" value="ECO:0007669"/>
    <property type="project" value="UniProtKB-KW"/>
</dbReference>
<evidence type="ECO:0000256" key="2">
    <source>
        <dbReference type="ARBA" id="ARBA00010617"/>
    </source>
</evidence>
<comment type="similarity">
    <text evidence="2">Belongs to the cytochrome P450 family.</text>
</comment>
<dbReference type="InterPro" id="IPR002401">
    <property type="entry name" value="Cyt_P450_E_grp-I"/>
</dbReference>
<gene>
    <name evidence="9" type="ORF">BDW47DRAFT_132847</name>
</gene>
<comment type="cofactor">
    <cofactor evidence="1 8">
        <name>heme</name>
        <dbReference type="ChEBI" id="CHEBI:30413"/>
    </cofactor>
</comment>
<dbReference type="GO" id="GO:0020037">
    <property type="term" value="F:heme binding"/>
    <property type="evidence" value="ECO:0007669"/>
    <property type="project" value="InterPro"/>
</dbReference>
<dbReference type="PANTHER" id="PTHR24305:SF237">
    <property type="entry name" value="CYTOCHROME P450 MONOOXYGENASE ATNE-RELATED"/>
    <property type="match status" value="1"/>
</dbReference>
<proteinExistence type="inferred from homology"/>
<dbReference type="InterPro" id="IPR036396">
    <property type="entry name" value="Cyt_P450_sf"/>
</dbReference>
<dbReference type="EMBL" id="KZ559152">
    <property type="protein sequence ID" value="PLB36392.1"/>
    <property type="molecule type" value="Genomic_DNA"/>
</dbReference>
<evidence type="ECO:0000256" key="8">
    <source>
        <dbReference type="PIRSR" id="PIRSR602401-1"/>
    </source>
</evidence>
<dbReference type="Proteomes" id="UP000234585">
    <property type="component" value="Unassembled WGS sequence"/>
</dbReference>
<dbReference type="AlphaFoldDB" id="A0A2I2F6X6"/>
<organism evidence="9 10">
    <name type="scientific">Aspergillus candidus</name>
    <dbReference type="NCBI Taxonomy" id="41067"/>
    <lineage>
        <taxon>Eukaryota</taxon>
        <taxon>Fungi</taxon>
        <taxon>Dikarya</taxon>
        <taxon>Ascomycota</taxon>
        <taxon>Pezizomycotina</taxon>
        <taxon>Eurotiomycetes</taxon>
        <taxon>Eurotiomycetidae</taxon>
        <taxon>Eurotiales</taxon>
        <taxon>Aspergillaceae</taxon>
        <taxon>Aspergillus</taxon>
        <taxon>Aspergillus subgen. Circumdati</taxon>
    </lineage>
</organism>
<dbReference type="SUPFAM" id="SSF48264">
    <property type="entry name" value="Cytochrome P450"/>
    <property type="match status" value="1"/>
</dbReference>
<dbReference type="RefSeq" id="XP_024670404.1">
    <property type="nucleotide sequence ID" value="XM_024817673.1"/>
</dbReference>
<reference evidence="9 10" key="1">
    <citation type="submission" date="2017-12" db="EMBL/GenBank/DDBJ databases">
        <authorList>
            <consortium name="DOE Joint Genome Institute"/>
            <person name="Haridas S."/>
            <person name="Kjaerbolling I."/>
            <person name="Vesth T.C."/>
            <person name="Frisvad J.C."/>
            <person name="Nybo J.L."/>
            <person name="Theobald S."/>
            <person name="Kuo A."/>
            <person name="Bowyer P."/>
            <person name="Matsuda Y."/>
            <person name="Mondo S."/>
            <person name="Lyhne E.K."/>
            <person name="Kogle M.E."/>
            <person name="Clum A."/>
            <person name="Lipzen A."/>
            <person name="Salamov A."/>
            <person name="Ngan C.Y."/>
            <person name="Daum C."/>
            <person name="Chiniquy J."/>
            <person name="Barry K."/>
            <person name="LaButti K."/>
            <person name="Simmons B.A."/>
            <person name="Magnuson J.K."/>
            <person name="Mortensen U.H."/>
            <person name="Larsen T.O."/>
            <person name="Grigoriev I.V."/>
            <person name="Baker S.E."/>
            <person name="Andersen M.R."/>
            <person name="Nordberg H.P."/>
            <person name="Cantor M.N."/>
            <person name="Hua S.X."/>
        </authorList>
    </citation>
    <scope>NUCLEOTIDE SEQUENCE [LARGE SCALE GENOMIC DNA]</scope>
    <source>
        <strain evidence="9 10">CBS 102.13</strain>
    </source>
</reference>
<dbReference type="GO" id="GO:0016705">
    <property type="term" value="F:oxidoreductase activity, acting on paired donors, with incorporation or reduction of molecular oxygen"/>
    <property type="evidence" value="ECO:0007669"/>
    <property type="project" value="InterPro"/>
</dbReference>
<keyword evidence="4 8" id="KW-0479">Metal-binding</keyword>
<keyword evidence="10" id="KW-1185">Reference proteome</keyword>
<dbReference type="PRINTS" id="PR00385">
    <property type="entry name" value="P450"/>
</dbReference>
<evidence type="ECO:0000256" key="3">
    <source>
        <dbReference type="ARBA" id="ARBA00022617"/>
    </source>
</evidence>
<dbReference type="STRING" id="41067.A0A2I2F6X6"/>
<dbReference type="PANTHER" id="PTHR24305">
    <property type="entry name" value="CYTOCHROME P450"/>
    <property type="match status" value="1"/>
</dbReference>
<dbReference type="InterPro" id="IPR001128">
    <property type="entry name" value="Cyt_P450"/>
</dbReference>
<dbReference type="OrthoDB" id="1470350at2759"/>
<evidence type="ECO:0000313" key="10">
    <source>
        <dbReference type="Proteomes" id="UP000234585"/>
    </source>
</evidence>
<evidence type="ECO:0000256" key="4">
    <source>
        <dbReference type="ARBA" id="ARBA00022723"/>
    </source>
</evidence>
<dbReference type="GeneID" id="36524833"/>
<dbReference type="InterPro" id="IPR050121">
    <property type="entry name" value="Cytochrome_P450_monoxygenase"/>
</dbReference>
<keyword evidence="3 8" id="KW-0349">Heme</keyword>